<dbReference type="Pfam" id="PF00078">
    <property type="entry name" value="RVT_1"/>
    <property type="match status" value="1"/>
</dbReference>
<reference evidence="5 6" key="1">
    <citation type="journal article" date="2018" name="Cell">
        <title>The Chara Genome: Secondary Complexity and Implications for Plant Terrestrialization.</title>
        <authorList>
            <person name="Nishiyama T."/>
            <person name="Sakayama H."/>
            <person name="Vries J.D."/>
            <person name="Buschmann H."/>
            <person name="Saint-Marcoux D."/>
            <person name="Ullrich K.K."/>
            <person name="Haas F.B."/>
            <person name="Vanderstraeten L."/>
            <person name="Becker D."/>
            <person name="Lang D."/>
            <person name="Vosolsobe S."/>
            <person name="Rombauts S."/>
            <person name="Wilhelmsson P.K.I."/>
            <person name="Janitza P."/>
            <person name="Kern R."/>
            <person name="Heyl A."/>
            <person name="Rumpler F."/>
            <person name="Villalobos L.I.A.C."/>
            <person name="Clay J.M."/>
            <person name="Skokan R."/>
            <person name="Toyoda A."/>
            <person name="Suzuki Y."/>
            <person name="Kagoshima H."/>
            <person name="Schijlen E."/>
            <person name="Tajeshwar N."/>
            <person name="Catarino B."/>
            <person name="Hetherington A.J."/>
            <person name="Saltykova A."/>
            <person name="Bonnot C."/>
            <person name="Breuninger H."/>
            <person name="Symeonidi A."/>
            <person name="Radhakrishnan G.V."/>
            <person name="Van Nieuwerburgh F."/>
            <person name="Deforce D."/>
            <person name="Chang C."/>
            <person name="Karol K.G."/>
            <person name="Hedrich R."/>
            <person name="Ulvskov P."/>
            <person name="Glockner G."/>
            <person name="Delwiche C.F."/>
            <person name="Petrasek J."/>
            <person name="Van de Peer Y."/>
            <person name="Friml J."/>
            <person name="Beilby M."/>
            <person name="Dolan L."/>
            <person name="Kohara Y."/>
            <person name="Sugano S."/>
            <person name="Fujiyama A."/>
            <person name="Delaux P.-M."/>
            <person name="Quint M."/>
            <person name="TheiBen G."/>
            <person name="Hagemann M."/>
            <person name="Harholt J."/>
            <person name="Dunand C."/>
            <person name="Zachgo S."/>
            <person name="Langdale J."/>
            <person name="Maumus F."/>
            <person name="Straeten D.V.D."/>
            <person name="Gould S.B."/>
            <person name="Rensing S.A."/>
        </authorList>
    </citation>
    <scope>NUCLEOTIDE SEQUENCE [LARGE SCALE GENOMIC DNA]</scope>
    <source>
        <strain evidence="5 6">S276</strain>
    </source>
</reference>
<gene>
    <name evidence="5" type="ORF">CBR_g19473</name>
</gene>
<dbReference type="InterPro" id="IPR041577">
    <property type="entry name" value="RT_RNaseH_2"/>
</dbReference>
<proteinExistence type="predicted"/>
<sequence>MDTAQGGELVAYEQPSPSAAVASTSGASSSSDAADVVDPLEYLHLAGMVGVIRSAHDDLEWVDRESNPGPQFRTGEIDVLRALKQLDIRVPIPVGHLLTISEAANDKLLQHCQKNEKRFTYQRVQRMLKKKEGGEEVAPPEPETGEPKAARVVAISLAEKDHFVQARPVLWKSVEYDCEVWGKSFNALIDTESSAVAISLDTSVINVINYCVIVYVDDILVYSSSYEGHVQHIEWALHVLRDAGFKVAFEKCQFFLTTISFLGHVVTDQGLRPEPQKVAAVRDASVPMTITQVRAFLGLALYYRRFVKGFAAIAGPLTNLLRKDQPLIWTSECDQAFSELKAALISAPVLIRPDPEKSFVLITDWQLEAISAILAQVAPSGLENVVEYVSKSVPACKRNYAAPTGECYAALWGISHFRAYLYGRKFILVTDHEPLLALKKSKDYSGMIGRWATVLQSMHFDIRHRKHERHGNADGLTRLHRPEKVPKNEEVTPWNEPKKENGPRYDQVEILSKDACLEEPGDEDSLPSQQKYLKPYGIIDHAFYPKAEEVVIEGEESGDDEETSKEGSYSEYSEGEQSEEEEEEEETRSEWEALAEEATCTGTEAEDLEAARKREEIATRNRQLEFASGASLRIGDDPTRDPEPPKPEDGDPAAATPSTSRRRRSRSSSPSSPTRPPVRPRTDARDRPSSPFIIPSSP</sequence>
<name>A0A388KY33_CHABU</name>
<feature type="compositionally biased region" description="Basic and acidic residues" evidence="2">
    <location>
        <begin position="609"/>
        <end position="623"/>
    </location>
</feature>
<feature type="region of interest" description="Disordered" evidence="2">
    <location>
        <begin position="1"/>
        <end position="32"/>
    </location>
</feature>
<protein>
    <recommendedName>
        <fullName evidence="7">Reverse transcriptase domain-containing protein</fullName>
    </recommendedName>
</protein>
<evidence type="ECO:0000256" key="1">
    <source>
        <dbReference type="ARBA" id="ARBA00023268"/>
    </source>
</evidence>
<dbReference type="Gramene" id="GBG74959">
    <property type="protein sequence ID" value="GBG74959"/>
    <property type="gene ID" value="CBR_g19473"/>
</dbReference>
<keyword evidence="6" id="KW-1185">Reference proteome</keyword>
<feature type="domain" description="Reverse transcriptase" evidence="3">
    <location>
        <begin position="208"/>
        <end position="265"/>
    </location>
</feature>
<feature type="compositionally biased region" description="Acidic residues" evidence="2">
    <location>
        <begin position="553"/>
        <end position="563"/>
    </location>
</feature>
<dbReference type="AlphaFoldDB" id="A0A388KY33"/>
<feature type="compositionally biased region" description="Low complexity" evidence="2">
    <location>
        <begin position="689"/>
        <end position="698"/>
    </location>
</feature>
<dbReference type="InterPro" id="IPR000477">
    <property type="entry name" value="RT_dom"/>
</dbReference>
<feature type="compositionally biased region" description="Basic and acidic residues" evidence="2">
    <location>
        <begin position="480"/>
        <end position="506"/>
    </location>
</feature>
<dbReference type="Gene3D" id="3.30.70.270">
    <property type="match status" value="2"/>
</dbReference>
<evidence type="ECO:0000313" key="6">
    <source>
        <dbReference type="Proteomes" id="UP000265515"/>
    </source>
</evidence>
<dbReference type="CDD" id="cd09274">
    <property type="entry name" value="RNase_HI_RT_Ty3"/>
    <property type="match status" value="1"/>
</dbReference>
<feature type="compositionally biased region" description="Basic and acidic residues" evidence="2">
    <location>
        <begin position="634"/>
        <end position="649"/>
    </location>
</feature>
<evidence type="ECO:0000313" key="5">
    <source>
        <dbReference type="EMBL" id="GBG74959.1"/>
    </source>
</evidence>
<dbReference type="Proteomes" id="UP000265515">
    <property type="component" value="Unassembled WGS sequence"/>
</dbReference>
<dbReference type="InterPro" id="IPR043502">
    <property type="entry name" value="DNA/RNA_pol_sf"/>
</dbReference>
<dbReference type="InterPro" id="IPR050951">
    <property type="entry name" value="Retrovirus_Pol_polyprotein"/>
</dbReference>
<evidence type="ECO:0000259" key="3">
    <source>
        <dbReference type="Pfam" id="PF00078"/>
    </source>
</evidence>
<feature type="domain" description="Reverse transcriptase/retrotransposon-derived protein RNase H-like" evidence="4">
    <location>
        <begin position="329"/>
        <end position="427"/>
    </location>
</feature>
<dbReference type="OrthoDB" id="542221at2759"/>
<feature type="compositionally biased region" description="Low complexity" evidence="2">
    <location>
        <begin position="15"/>
        <end position="32"/>
    </location>
</feature>
<evidence type="ECO:0000259" key="4">
    <source>
        <dbReference type="Pfam" id="PF17919"/>
    </source>
</evidence>
<feature type="region of interest" description="Disordered" evidence="2">
    <location>
        <begin position="469"/>
        <end position="506"/>
    </location>
</feature>
<evidence type="ECO:0008006" key="7">
    <source>
        <dbReference type="Google" id="ProtNLM"/>
    </source>
</evidence>
<dbReference type="FunFam" id="3.30.70.270:FF:000020">
    <property type="entry name" value="Transposon Tf2-6 polyprotein-like Protein"/>
    <property type="match status" value="1"/>
</dbReference>
<accession>A0A388KY33</accession>
<feature type="compositionally biased region" description="Acidic residues" evidence="2">
    <location>
        <begin position="573"/>
        <end position="587"/>
    </location>
</feature>
<dbReference type="PANTHER" id="PTHR37984">
    <property type="entry name" value="PROTEIN CBG26694"/>
    <property type="match status" value="1"/>
</dbReference>
<keyword evidence="1" id="KW-0511">Multifunctional enzyme</keyword>
<feature type="region of interest" description="Disordered" evidence="2">
    <location>
        <begin position="553"/>
        <end position="698"/>
    </location>
</feature>
<dbReference type="SUPFAM" id="SSF56672">
    <property type="entry name" value="DNA/RNA polymerases"/>
    <property type="match status" value="1"/>
</dbReference>
<comment type="caution">
    <text evidence="5">The sequence shown here is derived from an EMBL/GenBank/DDBJ whole genome shotgun (WGS) entry which is preliminary data.</text>
</comment>
<organism evidence="5 6">
    <name type="scientific">Chara braunii</name>
    <name type="common">Braun's stonewort</name>
    <dbReference type="NCBI Taxonomy" id="69332"/>
    <lineage>
        <taxon>Eukaryota</taxon>
        <taxon>Viridiplantae</taxon>
        <taxon>Streptophyta</taxon>
        <taxon>Charophyceae</taxon>
        <taxon>Charales</taxon>
        <taxon>Characeae</taxon>
        <taxon>Chara</taxon>
    </lineage>
</organism>
<dbReference type="PANTHER" id="PTHR37984:SF5">
    <property type="entry name" value="PROTEIN NYNRIN-LIKE"/>
    <property type="match status" value="1"/>
</dbReference>
<dbReference type="GO" id="GO:0003824">
    <property type="term" value="F:catalytic activity"/>
    <property type="evidence" value="ECO:0007669"/>
    <property type="project" value="UniProtKB-KW"/>
</dbReference>
<dbReference type="InterPro" id="IPR043128">
    <property type="entry name" value="Rev_trsase/Diguanyl_cyclase"/>
</dbReference>
<dbReference type="Pfam" id="PF17919">
    <property type="entry name" value="RT_RNaseH_2"/>
    <property type="match status" value="1"/>
</dbReference>
<evidence type="ECO:0000256" key="2">
    <source>
        <dbReference type="SAM" id="MobiDB-lite"/>
    </source>
</evidence>
<dbReference type="EMBL" id="BFEA01000214">
    <property type="protein sequence ID" value="GBG74959.1"/>
    <property type="molecule type" value="Genomic_DNA"/>
</dbReference>